<proteinExistence type="predicted"/>
<feature type="transmembrane region" description="Helical" evidence="1">
    <location>
        <begin position="118"/>
        <end position="136"/>
    </location>
</feature>
<feature type="transmembrane region" description="Helical" evidence="1">
    <location>
        <begin position="243"/>
        <end position="266"/>
    </location>
</feature>
<keyword evidence="1" id="KW-0812">Transmembrane</keyword>
<feature type="transmembrane region" description="Helical" evidence="1">
    <location>
        <begin position="187"/>
        <end position="208"/>
    </location>
</feature>
<organism evidence="3 4">
    <name type="scientific">Roseibium aestuarii</name>
    <dbReference type="NCBI Taxonomy" id="2600299"/>
    <lineage>
        <taxon>Bacteria</taxon>
        <taxon>Pseudomonadati</taxon>
        <taxon>Pseudomonadota</taxon>
        <taxon>Alphaproteobacteria</taxon>
        <taxon>Hyphomicrobiales</taxon>
        <taxon>Stappiaceae</taxon>
        <taxon>Roseibium</taxon>
    </lineage>
</organism>
<dbReference type="EMBL" id="JBHUFA010000004">
    <property type="protein sequence ID" value="MFD1696384.1"/>
    <property type="molecule type" value="Genomic_DNA"/>
</dbReference>
<feature type="transmembrane region" description="Helical" evidence="1">
    <location>
        <begin position="143"/>
        <end position="161"/>
    </location>
</feature>
<keyword evidence="1" id="KW-0472">Membrane</keyword>
<evidence type="ECO:0000313" key="4">
    <source>
        <dbReference type="Proteomes" id="UP001597327"/>
    </source>
</evidence>
<keyword evidence="1" id="KW-1133">Transmembrane helix</keyword>
<evidence type="ECO:0000256" key="1">
    <source>
        <dbReference type="SAM" id="Phobius"/>
    </source>
</evidence>
<sequence>MTASDRQFPKSSSPRGRTGRLAIVDMLRGFAIIAMVIYHLSWDLSWFGYVDWAVSTDPAWRGFAAAIAGSFLFLSGVSLRLAHGTGIRWTSFLRREAILVAAAAAVSLITWTTFGPSMVRFGILHCMAVSSVMALVAVTRPPFMAFGLGAALLALGFAPPVETLAGDLWLWTGLGVPDSDAVDYVPLIPWSGLVFLGLGLAGLLTGWLEQTATGRRKALTALDATAGASRPGRLLRLLGRKSLPIYLLHQPLLYGTVWVIALVFGAPDRDAIAFIDGCQASCAATYGDAEACRAACTCTQSDMDGRGAWARLVEQPEDPVLREDLNTTYASCLRQTPPAGLLPPAAQSD</sequence>
<accession>A0ABW4JW62</accession>
<reference evidence="4" key="1">
    <citation type="journal article" date="2019" name="Int. J. Syst. Evol. Microbiol.">
        <title>The Global Catalogue of Microorganisms (GCM) 10K type strain sequencing project: providing services to taxonomists for standard genome sequencing and annotation.</title>
        <authorList>
            <consortium name="The Broad Institute Genomics Platform"/>
            <consortium name="The Broad Institute Genome Sequencing Center for Infectious Disease"/>
            <person name="Wu L."/>
            <person name="Ma J."/>
        </authorList>
    </citation>
    <scope>NUCLEOTIDE SEQUENCE [LARGE SCALE GENOMIC DNA]</scope>
    <source>
        <strain evidence="4">JCM 3369</strain>
    </source>
</reference>
<comment type="caution">
    <text evidence="3">The sequence shown here is derived from an EMBL/GenBank/DDBJ whole genome shotgun (WGS) entry which is preliminary data.</text>
</comment>
<gene>
    <name evidence="3" type="ORF">ACFSC7_12715</name>
</gene>
<dbReference type="Pfam" id="PF07786">
    <property type="entry name" value="HGSNAT_cat"/>
    <property type="match status" value="1"/>
</dbReference>
<evidence type="ECO:0000313" key="3">
    <source>
        <dbReference type="EMBL" id="MFD1696384.1"/>
    </source>
</evidence>
<dbReference type="Proteomes" id="UP001597327">
    <property type="component" value="Unassembled WGS sequence"/>
</dbReference>
<name>A0ABW4JW62_9HYPH</name>
<feature type="transmembrane region" description="Helical" evidence="1">
    <location>
        <begin position="21"/>
        <end position="40"/>
    </location>
</feature>
<dbReference type="InterPro" id="IPR012429">
    <property type="entry name" value="HGSNAT_cat"/>
</dbReference>
<evidence type="ECO:0000259" key="2">
    <source>
        <dbReference type="Pfam" id="PF07786"/>
    </source>
</evidence>
<feature type="transmembrane region" description="Helical" evidence="1">
    <location>
        <begin position="60"/>
        <end position="81"/>
    </location>
</feature>
<keyword evidence="4" id="KW-1185">Reference proteome</keyword>
<protein>
    <submittedName>
        <fullName evidence="3">DUF1624 domain-containing protein</fullName>
    </submittedName>
</protein>
<feature type="transmembrane region" description="Helical" evidence="1">
    <location>
        <begin position="93"/>
        <end position="112"/>
    </location>
</feature>
<dbReference type="RefSeq" id="WP_208998776.1">
    <property type="nucleotide sequence ID" value="NZ_JBHUFA010000004.1"/>
</dbReference>
<feature type="domain" description="Heparan-alpha-glucosaminide N-acetyltransferase catalytic" evidence="2">
    <location>
        <begin position="20"/>
        <end position="251"/>
    </location>
</feature>